<evidence type="ECO:0000313" key="3">
    <source>
        <dbReference type="EMBL" id="AOW26044.1"/>
    </source>
</evidence>
<evidence type="ECO:0000313" key="4">
    <source>
        <dbReference type="Proteomes" id="UP000000559"/>
    </source>
</evidence>
<feature type="region of interest" description="Disordered" evidence="1">
    <location>
        <begin position="1"/>
        <end position="20"/>
    </location>
</feature>
<dbReference type="GeneID" id="30514982"/>
<dbReference type="RefSeq" id="XP_019330632.1">
    <property type="nucleotide sequence ID" value="XM_019475087.1"/>
</dbReference>
<dbReference type="EMBL" id="CP017623">
    <property type="protein sequence ID" value="AOW26044.1"/>
    <property type="molecule type" value="Genomic_DNA"/>
</dbReference>
<protein>
    <submittedName>
        <fullName evidence="3">Uncharacterized protein</fullName>
    </submittedName>
</protein>
<gene>
    <name evidence="3" type="ordered locus">CAALFM_C103660WA</name>
    <name evidence="2" type="ordered locus">orf19.3064.1</name>
</gene>
<sequence length="79" mass="8886">MKVPPEKPSNIGTFSPQQGYSTDVHVKTHKYSDKPTPISPNQNKAYGYVADHLDSDHRKKYAKEGGKKLFDILLGIICR</sequence>
<dbReference type="CGD" id="CAL0000184379">
    <property type="gene designation" value="orf19.3064.1"/>
</dbReference>
<dbReference type="OrthoDB" id="4002254at2759"/>
<dbReference type="InParanoid" id="A0A1D8PD34"/>
<reference evidence="3 4" key="1">
    <citation type="journal article" date="2004" name="Proc. Natl. Acad. Sci. U.S.A.">
        <title>The diploid genome sequence of Candida albicans.</title>
        <authorList>
            <person name="Jones T."/>
            <person name="Federspiel N.A."/>
            <person name="Chibana H."/>
            <person name="Dungan J."/>
            <person name="Kalman S."/>
            <person name="Magee B.B."/>
            <person name="Newport G."/>
            <person name="Thorstenson Y.R."/>
            <person name="Agabian N."/>
            <person name="Magee P.T."/>
            <person name="Davis R.W."/>
            <person name="Scherer S."/>
        </authorList>
    </citation>
    <scope>NUCLEOTIDE SEQUENCE [LARGE SCALE GENOMIC DNA]</scope>
    <source>
        <strain evidence="4">SC5314 / ATCC MYA-2876</strain>
    </source>
</reference>
<proteinExistence type="predicted"/>
<reference evidence="3 4" key="2">
    <citation type="journal article" date="2007" name="Genome Biol.">
        <title>Assembly of the Candida albicans genome into sixteen supercontigs aligned on the eight chromosomes.</title>
        <authorList>
            <person name="van het Hoog M."/>
            <person name="Rast T.J."/>
            <person name="Martchenko M."/>
            <person name="Grindle S."/>
            <person name="Dignard D."/>
            <person name="Hogues H."/>
            <person name="Cuomo C."/>
            <person name="Berriman M."/>
            <person name="Scherer S."/>
            <person name="Magee B.B."/>
            <person name="Whiteway M."/>
            <person name="Chibana H."/>
            <person name="Nantel A."/>
            <person name="Magee P.T."/>
        </authorList>
    </citation>
    <scope>GENOME REANNOTATION</scope>
    <source>
        <strain evidence="4">SC5314 / ATCC MYA-2876</strain>
    </source>
</reference>
<name>A0A1D8PD34_CANAL</name>
<dbReference type="KEGG" id="cal:CAALFM_C103660WA"/>
<organism evidence="3 4">
    <name type="scientific">Candida albicans (strain SC5314 / ATCC MYA-2876)</name>
    <name type="common">Yeast</name>
    <dbReference type="NCBI Taxonomy" id="237561"/>
    <lineage>
        <taxon>Eukaryota</taxon>
        <taxon>Fungi</taxon>
        <taxon>Dikarya</taxon>
        <taxon>Ascomycota</taxon>
        <taxon>Saccharomycotina</taxon>
        <taxon>Pichiomycetes</taxon>
        <taxon>Debaryomycetaceae</taxon>
        <taxon>Candida/Lodderomyces clade</taxon>
        <taxon>Candida</taxon>
    </lineage>
</organism>
<feature type="compositionally biased region" description="Polar residues" evidence="1">
    <location>
        <begin position="10"/>
        <end position="20"/>
    </location>
</feature>
<evidence type="ECO:0000313" key="2">
    <source>
        <dbReference type="CGD" id="CAL0000184379"/>
    </source>
</evidence>
<dbReference type="AlphaFoldDB" id="A0A1D8PD34"/>
<keyword evidence="4" id="KW-1185">Reference proteome</keyword>
<reference evidence="3 4" key="3">
    <citation type="journal article" date="2013" name="Genome Biol.">
        <title>Assembly of a phased diploid Candida albicans genome facilitates allele-specific measurements and provides a simple model for repeat and indel structure.</title>
        <authorList>
            <person name="Muzzey D."/>
            <person name="Schwartz K."/>
            <person name="Weissman J.S."/>
            <person name="Sherlock G."/>
        </authorList>
    </citation>
    <scope>NUCLEOTIDE SEQUENCE [LARGE SCALE GENOMIC DNA]</scope>
    <source>
        <strain evidence="4">SC5314 / ATCC MYA-2876</strain>
    </source>
</reference>
<dbReference type="VEuPathDB" id="FungiDB:C1_03660W_A"/>
<dbReference type="Proteomes" id="UP000000559">
    <property type="component" value="Chromosome 1"/>
</dbReference>
<evidence type="ECO:0000256" key="1">
    <source>
        <dbReference type="SAM" id="MobiDB-lite"/>
    </source>
</evidence>
<accession>A0A1D8PD34</accession>